<name>A0A4Y7T8C4_COPMI</name>
<dbReference type="EMBL" id="QPFP01000023">
    <property type="protein sequence ID" value="TEB30395.1"/>
    <property type="molecule type" value="Genomic_DNA"/>
</dbReference>
<proteinExistence type="predicted"/>
<evidence type="ECO:0000313" key="2">
    <source>
        <dbReference type="EMBL" id="TEB30395.1"/>
    </source>
</evidence>
<evidence type="ECO:0000313" key="3">
    <source>
        <dbReference type="Proteomes" id="UP000298030"/>
    </source>
</evidence>
<keyword evidence="3" id="KW-1185">Reference proteome</keyword>
<reference evidence="2 3" key="1">
    <citation type="journal article" date="2019" name="Nat. Ecol. Evol.">
        <title>Megaphylogeny resolves global patterns of mushroom evolution.</title>
        <authorList>
            <person name="Varga T."/>
            <person name="Krizsan K."/>
            <person name="Foldi C."/>
            <person name="Dima B."/>
            <person name="Sanchez-Garcia M."/>
            <person name="Sanchez-Ramirez S."/>
            <person name="Szollosi G.J."/>
            <person name="Szarkandi J.G."/>
            <person name="Papp V."/>
            <person name="Albert L."/>
            <person name="Andreopoulos W."/>
            <person name="Angelini C."/>
            <person name="Antonin V."/>
            <person name="Barry K.W."/>
            <person name="Bougher N.L."/>
            <person name="Buchanan P."/>
            <person name="Buyck B."/>
            <person name="Bense V."/>
            <person name="Catcheside P."/>
            <person name="Chovatia M."/>
            <person name="Cooper J."/>
            <person name="Damon W."/>
            <person name="Desjardin D."/>
            <person name="Finy P."/>
            <person name="Geml J."/>
            <person name="Haridas S."/>
            <person name="Hughes K."/>
            <person name="Justo A."/>
            <person name="Karasinski D."/>
            <person name="Kautmanova I."/>
            <person name="Kiss B."/>
            <person name="Kocsube S."/>
            <person name="Kotiranta H."/>
            <person name="LaButti K.M."/>
            <person name="Lechner B.E."/>
            <person name="Liimatainen K."/>
            <person name="Lipzen A."/>
            <person name="Lukacs Z."/>
            <person name="Mihaltcheva S."/>
            <person name="Morgado L.N."/>
            <person name="Niskanen T."/>
            <person name="Noordeloos M.E."/>
            <person name="Ohm R.A."/>
            <person name="Ortiz-Santana B."/>
            <person name="Ovrebo C."/>
            <person name="Racz N."/>
            <person name="Riley R."/>
            <person name="Savchenko A."/>
            <person name="Shiryaev A."/>
            <person name="Soop K."/>
            <person name="Spirin V."/>
            <person name="Szebenyi C."/>
            <person name="Tomsovsky M."/>
            <person name="Tulloss R.E."/>
            <person name="Uehling J."/>
            <person name="Grigoriev I.V."/>
            <person name="Vagvolgyi C."/>
            <person name="Papp T."/>
            <person name="Martin F.M."/>
            <person name="Miettinen O."/>
            <person name="Hibbett D.S."/>
            <person name="Nagy L.G."/>
        </authorList>
    </citation>
    <scope>NUCLEOTIDE SEQUENCE [LARGE SCALE GENOMIC DNA]</scope>
    <source>
        <strain evidence="2 3">FP101781</strain>
    </source>
</reference>
<dbReference type="AlphaFoldDB" id="A0A4Y7T8C4"/>
<protein>
    <recommendedName>
        <fullName evidence="4">Transmembrane protein</fullName>
    </recommendedName>
</protein>
<feature type="transmembrane region" description="Helical" evidence="1">
    <location>
        <begin position="307"/>
        <end position="334"/>
    </location>
</feature>
<comment type="caution">
    <text evidence="2">The sequence shown here is derived from an EMBL/GenBank/DDBJ whole genome shotgun (WGS) entry which is preliminary data.</text>
</comment>
<evidence type="ECO:0000256" key="1">
    <source>
        <dbReference type="SAM" id="Phobius"/>
    </source>
</evidence>
<dbReference type="OrthoDB" id="2564234at2759"/>
<organism evidence="2 3">
    <name type="scientific">Coprinellus micaceus</name>
    <name type="common">Glistening ink-cap mushroom</name>
    <name type="synonym">Coprinus micaceus</name>
    <dbReference type="NCBI Taxonomy" id="71717"/>
    <lineage>
        <taxon>Eukaryota</taxon>
        <taxon>Fungi</taxon>
        <taxon>Dikarya</taxon>
        <taxon>Basidiomycota</taxon>
        <taxon>Agaricomycotina</taxon>
        <taxon>Agaricomycetes</taxon>
        <taxon>Agaricomycetidae</taxon>
        <taxon>Agaricales</taxon>
        <taxon>Agaricineae</taxon>
        <taxon>Psathyrellaceae</taxon>
        <taxon>Coprinellus</taxon>
    </lineage>
</organism>
<gene>
    <name evidence="2" type="ORF">FA13DRAFT_1792393</name>
</gene>
<evidence type="ECO:0008006" key="4">
    <source>
        <dbReference type="Google" id="ProtNLM"/>
    </source>
</evidence>
<dbReference type="STRING" id="71717.A0A4Y7T8C4"/>
<dbReference type="Gene3D" id="2.60.120.260">
    <property type="entry name" value="Galactose-binding domain-like"/>
    <property type="match status" value="1"/>
</dbReference>
<accession>A0A4Y7T8C4</accession>
<keyword evidence="1" id="KW-0812">Transmembrane</keyword>
<dbReference type="Proteomes" id="UP000298030">
    <property type="component" value="Unassembled WGS sequence"/>
</dbReference>
<sequence>MPSYLARYEDTAAIFTYAGTWRAGSPTEDPLGNQYSQSSFTLTNTKSSTFSFSFYGSEVSVFGAKRSNHGRYQVSLDGVVAPVATGQADPARFNETLYTAKTTLGVHNLTMINLEDLYLDIDSVSWLANVGNDNEVLTIDRKEDTDPSFVYAPSDAWSATPPPVTTFSQGSGHVTSRSGSRFVPSASPWSSRNTLIPAFLGDAIALYGPVGTTGATSYSVTVGCLPPSFHSAWNNNNIAQSQLLYYGANLGGGSHNLTLKLESVTDSAQILALDYAEIYSTPSILSSKSSEDGTCSSSGSSGSNAPVGLIVGVAVAGFIALLAIGLLGYLYYLYRKGQFNFSGRPAPSLPNMAHSGASSSGPGYHTTPFILPSNGSGYSGYTAPAQTPNTTMGMAVHSHPAAYYHPTDSLNAANRAVSPEATSSSDVSLSICCHHF</sequence>
<keyword evidence="1" id="KW-1133">Transmembrane helix</keyword>
<keyword evidence="1" id="KW-0472">Membrane</keyword>